<dbReference type="Gene3D" id="3.30.70.1860">
    <property type="entry name" value="Uncharacterised protein family Ycf54"/>
    <property type="match status" value="1"/>
</dbReference>
<proteinExistence type="inferred from homology"/>
<dbReference type="InterPro" id="IPR019616">
    <property type="entry name" value="Ycf54"/>
</dbReference>
<dbReference type="PANTHER" id="PTHR35319:SF2">
    <property type="entry name" value="YCF54"/>
    <property type="match status" value="1"/>
</dbReference>
<keyword evidence="3" id="KW-1185">Reference proteome</keyword>
<dbReference type="Proteomes" id="UP000232003">
    <property type="component" value="Chromosome"/>
</dbReference>
<dbReference type="InterPro" id="IPR038409">
    <property type="entry name" value="Ycf54-like_sf"/>
</dbReference>
<dbReference type="KEGG" id="nfl:COO91_04118"/>
<evidence type="ECO:0000256" key="1">
    <source>
        <dbReference type="ARBA" id="ARBA00043978"/>
    </source>
</evidence>
<name>A0A2K8SS53_9NOSO</name>
<evidence type="ECO:0000313" key="2">
    <source>
        <dbReference type="EMBL" id="AUB38153.1"/>
    </source>
</evidence>
<dbReference type="AlphaFoldDB" id="A0A2K8SS53"/>
<dbReference type="PANTHER" id="PTHR35319">
    <property type="match status" value="1"/>
</dbReference>
<reference evidence="2 3" key="1">
    <citation type="submission" date="2017-11" db="EMBL/GenBank/DDBJ databases">
        <title>Complete genome of a free-living desiccation-tolerant cyanobacterium and its photosynthetic adaptation to extreme terrestrial habitat.</title>
        <authorList>
            <person name="Shang J."/>
        </authorList>
    </citation>
    <scope>NUCLEOTIDE SEQUENCE [LARGE SCALE GENOMIC DNA]</scope>
    <source>
        <strain evidence="2 3">CCNUN1</strain>
    </source>
</reference>
<dbReference type="Pfam" id="PF10674">
    <property type="entry name" value="Ycf54"/>
    <property type="match status" value="1"/>
</dbReference>
<gene>
    <name evidence="2" type="ORF">COO91_04118</name>
</gene>
<dbReference type="GO" id="GO:0016740">
    <property type="term" value="F:transferase activity"/>
    <property type="evidence" value="ECO:0007669"/>
    <property type="project" value="UniProtKB-KW"/>
</dbReference>
<keyword evidence="2" id="KW-0808">Transferase</keyword>
<dbReference type="EMBL" id="CP024785">
    <property type="protein sequence ID" value="AUB38153.1"/>
    <property type="molecule type" value="Genomic_DNA"/>
</dbReference>
<protein>
    <submittedName>
        <fullName evidence="2">Histone acetyltransferase HPA2 and related acetyltransferases</fullName>
    </submittedName>
</protein>
<accession>A0A2K8SS53</accession>
<evidence type="ECO:0000313" key="3">
    <source>
        <dbReference type="Proteomes" id="UP000232003"/>
    </source>
</evidence>
<comment type="similarity">
    <text evidence="1">Belongs to the ycf54 family.</text>
</comment>
<organism evidence="2 3">
    <name type="scientific">Nostoc flagelliforme CCNUN1</name>
    <dbReference type="NCBI Taxonomy" id="2038116"/>
    <lineage>
        <taxon>Bacteria</taxon>
        <taxon>Bacillati</taxon>
        <taxon>Cyanobacteriota</taxon>
        <taxon>Cyanophyceae</taxon>
        <taxon>Nostocales</taxon>
        <taxon>Nostocaceae</taxon>
        <taxon>Nostoc</taxon>
    </lineage>
</organism>
<sequence length="111" mass="12902">MKMQTYYYVLASQKFLLEEEPTHEVLKERTRHYHEQEKQIDFWLVPQPAFLETPQFTELKAKCPQPAVAIISTNPQFITWLKLRLEYVSTGEFQAPSETIPDALASLATVS</sequence>